<sequence>KESETSSEEATSDEIALLSDNTNQTLSNVSTFSTNNRAPVRVYLLSTPDRGHKPLGVTTDNASNMIAMGCVLKERMHNEFSNINVQHFRCGAHILNIIVKEGIKSVKKLQRIRPMTDILVVSNQMLKPNYPDEQEWEIIMDLLALLEPMYHATVMLSLPTLPTQGDLRFIFRDLIIHLNNNENLVINTQHAVANAMKVKFMSYWAHLNESSAISGLLDHHNKLSTYDITEHEQTINKLHEVYQIYKPPEEKKPLPPTTATKST</sequence>
<proteinExistence type="predicted"/>
<evidence type="ECO:0000313" key="2">
    <source>
        <dbReference type="Proteomes" id="UP000789920"/>
    </source>
</evidence>
<feature type="non-terminal residue" evidence="1">
    <location>
        <position position="1"/>
    </location>
</feature>
<organism evidence="1 2">
    <name type="scientific">Racocetra persica</name>
    <dbReference type="NCBI Taxonomy" id="160502"/>
    <lineage>
        <taxon>Eukaryota</taxon>
        <taxon>Fungi</taxon>
        <taxon>Fungi incertae sedis</taxon>
        <taxon>Mucoromycota</taxon>
        <taxon>Glomeromycotina</taxon>
        <taxon>Glomeromycetes</taxon>
        <taxon>Diversisporales</taxon>
        <taxon>Gigasporaceae</taxon>
        <taxon>Racocetra</taxon>
    </lineage>
</organism>
<accession>A0ACA9RIA5</accession>
<evidence type="ECO:0000313" key="1">
    <source>
        <dbReference type="EMBL" id="CAG8793781.1"/>
    </source>
</evidence>
<dbReference type="EMBL" id="CAJVQC010054088">
    <property type="protein sequence ID" value="CAG8793781.1"/>
    <property type="molecule type" value="Genomic_DNA"/>
</dbReference>
<gene>
    <name evidence="1" type="ORF">RPERSI_LOCUS19629</name>
</gene>
<name>A0ACA9RIA5_9GLOM</name>
<dbReference type="Proteomes" id="UP000789920">
    <property type="component" value="Unassembled WGS sequence"/>
</dbReference>
<reference evidence="1" key="1">
    <citation type="submission" date="2021-06" db="EMBL/GenBank/DDBJ databases">
        <authorList>
            <person name="Kallberg Y."/>
            <person name="Tangrot J."/>
            <person name="Rosling A."/>
        </authorList>
    </citation>
    <scope>NUCLEOTIDE SEQUENCE</scope>
    <source>
        <strain evidence="1">MA461A</strain>
    </source>
</reference>
<keyword evidence="2" id="KW-1185">Reference proteome</keyword>
<protein>
    <submittedName>
        <fullName evidence="1">6627_t:CDS:1</fullName>
    </submittedName>
</protein>
<comment type="caution">
    <text evidence="1">The sequence shown here is derived from an EMBL/GenBank/DDBJ whole genome shotgun (WGS) entry which is preliminary data.</text>
</comment>